<proteinExistence type="inferred from homology"/>
<feature type="domain" description="Pyridine nucleotide-disulphide oxidoreductase dimerisation" evidence="11">
    <location>
        <begin position="346"/>
        <end position="455"/>
    </location>
</feature>
<keyword evidence="4 10" id="KW-0274">FAD</keyword>
<sequence>MSKYDVAVIGSGPGGYVAAIRCAQLGMKTAIIEKYDVLGGTCLNVGCIPSKALLDSSHHYEEAIKHFEEHGIEIPGEIKLNFKKMIERKSSVVDQTTKGIAFLMDKNKIDVYTGMGSFKDATHIVISGEKEQTIEAKNTIIATGSKPASLPFIKLDKDRIITSTEALSLKEIPKHLVVIGGGVIGLELGQVYRRLGSEVSVVEYMDRIIPTMDSAQSKELMKVMKKQGVKFYVSHKVSAVSKKGKEVTITATDKNEKEVTFSGDYCLVSVGRKPFTDGLKAENAGVKITERGMIDVNDQLQTNIKNIYAIGDVVRGAMLAHKASEEGVLVAEIIAGQKPHINYNLIPGVVYTWPEVASVGKTEEQLKEAKTEYKSGQFPMRALGRSRASGDTDGFVKILSDKNTDEVLGVHMVGARVADLIAEAVVAMEYRASAEDIARMSHAHPTYAEAVKEAALAATEDRALHV</sequence>
<dbReference type="InterPro" id="IPR006258">
    <property type="entry name" value="Lipoamide_DH"/>
</dbReference>
<name>A0ABT8DGC4_9FLAO</name>
<dbReference type="GO" id="GO:0004148">
    <property type="term" value="F:dihydrolipoyl dehydrogenase (NADH) activity"/>
    <property type="evidence" value="ECO:0007669"/>
    <property type="project" value="UniProtKB-EC"/>
</dbReference>
<keyword evidence="14" id="KW-1185">Reference proteome</keyword>
<comment type="miscellaneous">
    <text evidence="10">The active site is a redox-active disulfide bond.</text>
</comment>
<feature type="domain" description="FAD/NAD(P)-binding" evidence="12">
    <location>
        <begin position="4"/>
        <end position="327"/>
    </location>
</feature>
<dbReference type="Proteomes" id="UP001244787">
    <property type="component" value="Unassembled WGS sequence"/>
</dbReference>
<dbReference type="SUPFAM" id="SSF55424">
    <property type="entry name" value="FAD/NAD-linked reductases, dimerisation (C-terminal) domain"/>
    <property type="match status" value="1"/>
</dbReference>
<evidence type="ECO:0000313" key="13">
    <source>
        <dbReference type="EMBL" id="MDN3723719.1"/>
    </source>
</evidence>
<evidence type="ECO:0000256" key="5">
    <source>
        <dbReference type="ARBA" id="ARBA00023002"/>
    </source>
</evidence>
<dbReference type="Gene3D" id="3.30.390.30">
    <property type="match status" value="1"/>
</dbReference>
<keyword evidence="7" id="KW-1015">Disulfide bond</keyword>
<dbReference type="InterPro" id="IPR016156">
    <property type="entry name" value="FAD/NAD-linked_Rdtase_dimer_sf"/>
</dbReference>
<keyword evidence="5 10" id="KW-0560">Oxidoreductase</keyword>
<comment type="cofactor">
    <cofactor evidence="10">
        <name>FAD</name>
        <dbReference type="ChEBI" id="CHEBI:57692"/>
    </cofactor>
    <text evidence="10">Binds 1 FAD per subunit.</text>
</comment>
<dbReference type="InterPro" id="IPR023753">
    <property type="entry name" value="FAD/NAD-binding_dom"/>
</dbReference>
<dbReference type="InterPro" id="IPR004099">
    <property type="entry name" value="Pyr_nucl-diS_OxRdtase_dimer"/>
</dbReference>
<evidence type="ECO:0000313" key="14">
    <source>
        <dbReference type="Proteomes" id="UP001244787"/>
    </source>
</evidence>
<dbReference type="RefSeq" id="WP_290253806.1">
    <property type="nucleotide sequence ID" value="NZ_JAUGQQ010000002.1"/>
</dbReference>
<dbReference type="Gene3D" id="3.50.50.60">
    <property type="entry name" value="FAD/NAD(P)-binding domain"/>
    <property type="match status" value="2"/>
</dbReference>
<evidence type="ECO:0000256" key="9">
    <source>
        <dbReference type="ARBA" id="ARBA00049187"/>
    </source>
</evidence>
<dbReference type="EMBL" id="JAUGQQ010000002">
    <property type="protein sequence ID" value="MDN3723719.1"/>
    <property type="molecule type" value="Genomic_DNA"/>
</dbReference>
<dbReference type="InterPro" id="IPR036188">
    <property type="entry name" value="FAD/NAD-bd_sf"/>
</dbReference>
<dbReference type="InterPro" id="IPR012999">
    <property type="entry name" value="Pyr_OxRdtase_I_AS"/>
</dbReference>
<dbReference type="EC" id="1.8.1.4" evidence="2 10"/>
<evidence type="ECO:0000256" key="2">
    <source>
        <dbReference type="ARBA" id="ARBA00012608"/>
    </source>
</evidence>
<evidence type="ECO:0000256" key="4">
    <source>
        <dbReference type="ARBA" id="ARBA00022827"/>
    </source>
</evidence>
<protein>
    <recommendedName>
        <fullName evidence="2 10">Dihydrolipoyl dehydrogenase</fullName>
        <ecNumber evidence="2 10">1.8.1.4</ecNumber>
    </recommendedName>
</protein>
<dbReference type="SUPFAM" id="SSF51905">
    <property type="entry name" value="FAD/NAD(P)-binding domain"/>
    <property type="match status" value="1"/>
</dbReference>
<evidence type="ECO:0000256" key="8">
    <source>
        <dbReference type="ARBA" id="ARBA00023284"/>
    </source>
</evidence>
<dbReference type="InterPro" id="IPR001100">
    <property type="entry name" value="Pyr_nuc-diS_OxRdtase"/>
</dbReference>
<comment type="catalytic activity">
    <reaction evidence="9 10">
        <text>N(6)-[(R)-dihydrolipoyl]-L-lysyl-[protein] + NAD(+) = N(6)-[(R)-lipoyl]-L-lysyl-[protein] + NADH + H(+)</text>
        <dbReference type="Rhea" id="RHEA:15045"/>
        <dbReference type="Rhea" id="RHEA-COMP:10474"/>
        <dbReference type="Rhea" id="RHEA-COMP:10475"/>
        <dbReference type="ChEBI" id="CHEBI:15378"/>
        <dbReference type="ChEBI" id="CHEBI:57540"/>
        <dbReference type="ChEBI" id="CHEBI:57945"/>
        <dbReference type="ChEBI" id="CHEBI:83099"/>
        <dbReference type="ChEBI" id="CHEBI:83100"/>
        <dbReference type="EC" id="1.8.1.4"/>
    </reaction>
</comment>
<accession>A0ABT8DGC4</accession>
<dbReference type="PRINTS" id="PR00411">
    <property type="entry name" value="PNDRDTASEI"/>
</dbReference>
<dbReference type="InterPro" id="IPR050151">
    <property type="entry name" value="Class-I_Pyr_Nuc-Dis_Oxidored"/>
</dbReference>
<evidence type="ECO:0000259" key="11">
    <source>
        <dbReference type="Pfam" id="PF02852"/>
    </source>
</evidence>
<comment type="similarity">
    <text evidence="1 10">Belongs to the class-I pyridine nucleotide-disulfide oxidoreductase family.</text>
</comment>
<dbReference type="PIRSF" id="PIRSF000350">
    <property type="entry name" value="Mercury_reductase_MerA"/>
    <property type="match status" value="1"/>
</dbReference>
<dbReference type="PROSITE" id="PS00076">
    <property type="entry name" value="PYRIDINE_REDOX_1"/>
    <property type="match status" value="1"/>
</dbReference>
<evidence type="ECO:0000256" key="10">
    <source>
        <dbReference type="RuleBase" id="RU003692"/>
    </source>
</evidence>
<comment type="caution">
    <text evidence="13">The sequence shown here is derived from an EMBL/GenBank/DDBJ whole genome shotgun (WGS) entry which is preliminary data.</text>
</comment>
<gene>
    <name evidence="13" type="primary">lpdA</name>
    <name evidence="13" type="ORF">QRD02_04945</name>
</gene>
<dbReference type="PANTHER" id="PTHR22912">
    <property type="entry name" value="DISULFIDE OXIDOREDUCTASE"/>
    <property type="match status" value="1"/>
</dbReference>
<dbReference type="PRINTS" id="PR00368">
    <property type="entry name" value="FADPNR"/>
</dbReference>
<dbReference type="PANTHER" id="PTHR22912:SF151">
    <property type="entry name" value="DIHYDROLIPOYL DEHYDROGENASE, MITOCHONDRIAL"/>
    <property type="match status" value="1"/>
</dbReference>
<dbReference type="Pfam" id="PF07992">
    <property type="entry name" value="Pyr_redox_2"/>
    <property type="match status" value="1"/>
</dbReference>
<keyword evidence="3 10" id="KW-0285">Flavoprotein</keyword>
<keyword evidence="8 10" id="KW-0676">Redox-active center</keyword>
<evidence type="ECO:0000259" key="12">
    <source>
        <dbReference type="Pfam" id="PF07992"/>
    </source>
</evidence>
<keyword evidence="6 10" id="KW-0520">NAD</keyword>
<evidence type="ECO:0000256" key="1">
    <source>
        <dbReference type="ARBA" id="ARBA00007532"/>
    </source>
</evidence>
<evidence type="ECO:0000256" key="7">
    <source>
        <dbReference type="ARBA" id="ARBA00023157"/>
    </source>
</evidence>
<dbReference type="NCBIfam" id="TIGR01350">
    <property type="entry name" value="lipoamide_DH"/>
    <property type="match status" value="1"/>
</dbReference>
<evidence type="ECO:0000256" key="6">
    <source>
        <dbReference type="ARBA" id="ARBA00023027"/>
    </source>
</evidence>
<evidence type="ECO:0000256" key="3">
    <source>
        <dbReference type="ARBA" id="ARBA00022630"/>
    </source>
</evidence>
<dbReference type="Pfam" id="PF02852">
    <property type="entry name" value="Pyr_redox_dim"/>
    <property type="match status" value="1"/>
</dbReference>
<reference evidence="13 14" key="1">
    <citation type="submission" date="2023-06" db="EMBL/GenBank/DDBJ databases">
        <authorList>
            <person name="Ye Y.-Q."/>
            <person name="Du Z.-J."/>
        </authorList>
    </citation>
    <scope>NUCLEOTIDE SEQUENCE [LARGE SCALE GENOMIC DNA]</scope>
    <source>
        <strain evidence="13 14">SDUM287046</strain>
    </source>
</reference>
<organism evidence="13 14">
    <name type="scientific">Aequorivita aurantiaca</name>
    <dbReference type="NCBI Taxonomy" id="3053356"/>
    <lineage>
        <taxon>Bacteria</taxon>
        <taxon>Pseudomonadati</taxon>
        <taxon>Bacteroidota</taxon>
        <taxon>Flavobacteriia</taxon>
        <taxon>Flavobacteriales</taxon>
        <taxon>Flavobacteriaceae</taxon>
        <taxon>Aequorivita</taxon>
    </lineage>
</organism>